<dbReference type="Pfam" id="PF09594">
    <property type="entry name" value="GT87"/>
    <property type="match status" value="1"/>
</dbReference>
<sequence>MPQSVRPPHRPNSQRVWWCAALLLVSVTARLLWAFLTPNGLNLVDLHVYVEGAASLLQGDLYDFTYSQDTPDFPLPFTYPPFAAMVFFPLHYLPFGFVGLVWQLLTVAALYGIVRIALELLFGADAHTTRWTSVALAWTAIGVWTEPVRMTLDYGQVNVFLVLGIMIAARSSRWWLSGGLVGILAGIKLTPAIAGLYFLARRRWSAAVFSGVVFFATVAVSVLILGEQARRYFTTFFGDADRVGPVGSVWNQSLRGALSRIVGHDVGTGPLWLVAVVFSAALAYAAWRALGPDDRLGTLVVVQLFGLLVSPISWAHHWVWVVPMLVWLVYGPLAQRRGTRVIAACWAITTLVGVPWLLGWAQDSIWEISRPAVLSWLGAANAVGALAVYAWIVHAGRTQPPAEPVTPRPASRSGGREPDRRP</sequence>
<feature type="transmembrane region" description="Helical" evidence="9">
    <location>
        <begin position="296"/>
        <end position="312"/>
    </location>
</feature>
<comment type="subcellular location">
    <subcellularLocation>
        <location evidence="1">Cell membrane</location>
        <topology evidence="1">Multi-pass membrane protein</topology>
    </subcellularLocation>
</comment>
<evidence type="ECO:0000313" key="10">
    <source>
        <dbReference type="EMBL" id="MDV2476353.1"/>
    </source>
</evidence>
<keyword evidence="11" id="KW-1185">Reference proteome</keyword>
<keyword evidence="4 9" id="KW-0812">Transmembrane</keyword>
<dbReference type="InterPro" id="IPR018584">
    <property type="entry name" value="GT87"/>
</dbReference>
<comment type="similarity">
    <text evidence="7">Belongs to the glycosyltransferase 87 family.</text>
</comment>
<evidence type="ECO:0000256" key="5">
    <source>
        <dbReference type="ARBA" id="ARBA00022989"/>
    </source>
</evidence>
<evidence type="ECO:0000313" key="11">
    <source>
        <dbReference type="Proteomes" id="UP001275440"/>
    </source>
</evidence>
<feature type="region of interest" description="Disordered" evidence="8">
    <location>
        <begin position="399"/>
        <end position="422"/>
    </location>
</feature>
<keyword evidence="3" id="KW-0808">Transferase</keyword>
<feature type="transmembrane region" description="Helical" evidence="9">
    <location>
        <begin position="269"/>
        <end position="287"/>
    </location>
</feature>
<feature type="transmembrane region" description="Helical" evidence="9">
    <location>
        <begin position="373"/>
        <end position="392"/>
    </location>
</feature>
<accession>A0ABU3WQU9</accession>
<name>A0ABU3WQU9_9NOCA</name>
<keyword evidence="2" id="KW-1003">Cell membrane</keyword>
<dbReference type="Proteomes" id="UP001275440">
    <property type="component" value="Unassembled WGS sequence"/>
</dbReference>
<keyword evidence="5 9" id="KW-1133">Transmembrane helix</keyword>
<evidence type="ECO:0000256" key="7">
    <source>
        <dbReference type="ARBA" id="ARBA00024033"/>
    </source>
</evidence>
<keyword evidence="6 9" id="KW-0472">Membrane</keyword>
<reference evidence="10 11" key="1">
    <citation type="submission" date="2019-10" db="EMBL/GenBank/DDBJ databases">
        <title>Draft Genome Assembly of Rhodococcus zopfii DSM44189.</title>
        <authorList>
            <person name="Sutton J.M."/>
            <person name="Akob D.M."/>
            <person name="Bushman T.J."/>
        </authorList>
    </citation>
    <scope>NUCLEOTIDE SEQUENCE [LARGE SCALE GENOMIC DNA]</scope>
    <source>
        <strain evidence="10 11">DSM 44189</strain>
    </source>
</reference>
<feature type="transmembrane region" description="Helical" evidence="9">
    <location>
        <begin position="341"/>
        <end position="361"/>
    </location>
</feature>
<evidence type="ECO:0000256" key="1">
    <source>
        <dbReference type="ARBA" id="ARBA00004651"/>
    </source>
</evidence>
<comment type="caution">
    <text evidence="10">The sequence shown here is derived from an EMBL/GenBank/DDBJ whole genome shotgun (WGS) entry which is preliminary data.</text>
</comment>
<dbReference type="GO" id="GO:0016757">
    <property type="term" value="F:glycosyltransferase activity"/>
    <property type="evidence" value="ECO:0007669"/>
    <property type="project" value="UniProtKB-KW"/>
</dbReference>
<feature type="transmembrane region" description="Helical" evidence="9">
    <location>
        <begin position="92"/>
        <end position="114"/>
    </location>
</feature>
<feature type="transmembrane region" description="Helical" evidence="9">
    <location>
        <begin position="151"/>
        <end position="169"/>
    </location>
</feature>
<dbReference type="EMBL" id="WBMO01000001">
    <property type="protein sequence ID" value="MDV2476353.1"/>
    <property type="molecule type" value="Genomic_DNA"/>
</dbReference>
<protein>
    <submittedName>
        <fullName evidence="10">Mannosyltransferase</fullName>
    </submittedName>
</protein>
<keyword evidence="10" id="KW-0328">Glycosyltransferase</keyword>
<feature type="transmembrane region" description="Helical" evidence="9">
    <location>
        <begin position="16"/>
        <end position="36"/>
    </location>
</feature>
<evidence type="ECO:0000256" key="6">
    <source>
        <dbReference type="ARBA" id="ARBA00023136"/>
    </source>
</evidence>
<feature type="transmembrane region" description="Helical" evidence="9">
    <location>
        <begin position="206"/>
        <end position="226"/>
    </location>
</feature>
<gene>
    <name evidence="10" type="ORF">F8M49_15295</name>
</gene>
<evidence type="ECO:0000256" key="3">
    <source>
        <dbReference type="ARBA" id="ARBA00022679"/>
    </source>
</evidence>
<evidence type="ECO:0000256" key="2">
    <source>
        <dbReference type="ARBA" id="ARBA00022475"/>
    </source>
</evidence>
<organism evidence="10 11">
    <name type="scientific">Rhodococcus zopfii</name>
    <dbReference type="NCBI Taxonomy" id="43772"/>
    <lineage>
        <taxon>Bacteria</taxon>
        <taxon>Bacillati</taxon>
        <taxon>Actinomycetota</taxon>
        <taxon>Actinomycetes</taxon>
        <taxon>Mycobacteriales</taxon>
        <taxon>Nocardiaceae</taxon>
        <taxon>Rhodococcus</taxon>
    </lineage>
</organism>
<evidence type="ECO:0000256" key="8">
    <source>
        <dbReference type="SAM" id="MobiDB-lite"/>
    </source>
</evidence>
<evidence type="ECO:0000256" key="9">
    <source>
        <dbReference type="SAM" id="Phobius"/>
    </source>
</evidence>
<dbReference type="NCBIfam" id="NF009915">
    <property type="entry name" value="PRK13375.1"/>
    <property type="match status" value="1"/>
</dbReference>
<evidence type="ECO:0000256" key="4">
    <source>
        <dbReference type="ARBA" id="ARBA00022692"/>
    </source>
</evidence>
<feature type="transmembrane region" description="Helical" evidence="9">
    <location>
        <begin position="175"/>
        <end position="199"/>
    </location>
</feature>
<proteinExistence type="inferred from homology"/>